<dbReference type="PANTHER" id="PTHR10933:SF9">
    <property type="entry name" value="IMMUNOGLOBULIN-BINDING PROTEIN 1"/>
    <property type="match status" value="1"/>
</dbReference>
<comment type="caution">
    <text evidence="2">The sequence shown here is derived from an EMBL/GenBank/DDBJ whole genome shotgun (WGS) entry which is preliminary data.</text>
</comment>
<reference evidence="2 3" key="1">
    <citation type="submission" date="2019-05" db="EMBL/GenBank/DDBJ databases">
        <title>The compact genome of Giardia muris reveals important steps in the evolution of intestinal protozoan parasites.</title>
        <authorList>
            <person name="Xu F."/>
            <person name="Jimenez-Gonzalez A."/>
            <person name="Einarsson E."/>
            <person name="Astvaldsson A."/>
            <person name="Peirasmaki D."/>
            <person name="Eckmann L."/>
            <person name="Andersson J.O."/>
            <person name="Svard S.G."/>
            <person name="Jerlstrom-Hultqvist J."/>
        </authorList>
    </citation>
    <scope>NUCLEOTIDE SEQUENCE [LARGE SCALE GENOMIC DNA]</scope>
    <source>
        <strain evidence="2 3">Roberts-Thomson</strain>
    </source>
</reference>
<dbReference type="EMBL" id="VDLU01000001">
    <property type="protein sequence ID" value="TNJ29676.1"/>
    <property type="molecule type" value="Genomic_DNA"/>
</dbReference>
<feature type="compositionally biased region" description="Basic residues" evidence="1">
    <location>
        <begin position="426"/>
        <end position="435"/>
    </location>
</feature>
<dbReference type="InterPro" id="IPR007304">
    <property type="entry name" value="TAP46-like"/>
</dbReference>
<dbReference type="GO" id="GO:0035303">
    <property type="term" value="P:regulation of dephosphorylation"/>
    <property type="evidence" value="ECO:0007669"/>
    <property type="project" value="TreeGrafter"/>
</dbReference>
<keyword evidence="3" id="KW-1185">Reference proteome</keyword>
<evidence type="ECO:0000313" key="2">
    <source>
        <dbReference type="EMBL" id="TNJ29676.1"/>
    </source>
</evidence>
<dbReference type="Pfam" id="PF04177">
    <property type="entry name" value="TAP42"/>
    <property type="match status" value="1"/>
</dbReference>
<sequence length="435" mass="49510">MISASESFWLCLQDIEGLSKVPRENRDSVVQDLMARLEALIEQGHAEGHLSKNEDSTDLMEDNIPYLLAHYYLGRLISDYIHENRSRALSIASNNLIRFLEITHEYGVLPHDSFEELQLFLQGDDIPDKNETTGLAVESYKNAVSGDHLKQAMVSRARAQASFRLGVAIRQTREELARLLSSTNRDDFKKGQEMFPKYLQLLLEFGMIESFRELRMIKDEQRMLAFEKNSPDQASKLRDERLVAEETEPNSRTKKNIDMVSLTEDDVKRMTTTGNLSGGILQINDASDLKRLEAIKQEARKQGAIVPKDCIELLKEGNEKAAIAEDGGYRTTRDVLQQADGLRLDPEAFKSLNLVYGGGNPYTGDIPGDPSGDYRNVCYKVTRTETMQPGTKEDEPDEDKPPSDFSDDEEMHRLRRDDDENDGRKRGWGNRHHRL</sequence>
<feature type="compositionally biased region" description="Basic and acidic residues" evidence="1">
    <location>
        <begin position="235"/>
        <end position="251"/>
    </location>
</feature>
<organism evidence="2 3">
    <name type="scientific">Giardia muris</name>
    <dbReference type="NCBI Taxonomy" id="5742"/>
    <lineage>
        <taxon>Eukaryota</taxon>
        <taxon>Metamonada</taxon>
        <taxon>Diplomonadida</taxon>
        <taxon>Hexamitidae</taxon>
        <taxon>Giardiinae</taxon>
        <taxon>Giardia</taxon>
    </lineage>
</organism>
<gene>
    <name evidence="2" type="ORF">GMRT_16330</name>
</gene>
<proteinExistence type="predicted"/>
<dbReference type="GO" id="GO:0051721">
    <property type="term" value="F:protein phosphatase 2A binding"/>
    <property type="evidence" value="ECO:0007669"/>
    <property type="project" value="TreeGrafter"/>
</dbReference>
<dbReference type="GO" id="GO:0005829">
    <property type="term" value="C:cytosol"/>
    <property type="evidence" value="ECO:0007669"/>
    <property type="project" value="TreeGrafter"/>
</dbReference>
<evidence type="ECO:0000256" key="1">
    <source>
        <dbReference type="SAM" id="MobiDB-lite"/>
    </source>
</evidence>
<accession>A0A4Z1SV34</accession>
<feature type="region of interest" description="Disordered" evidence="1">
    <location>
        <begin position="384"/>
        <end position="435"/>
    </location>
</feature>
<dbReference type="InterPro" id="IPR038511">
    <property type="entry name" value="TAP42/TAP46-like_sf"/>
</dbReference>
<feature type="region of interest" description="Disordered" evidence="1">
    <location>
        <begin position="229"/>
        <end position="251"/>
    </location>
</feature>
<name>A0A4Z1SV34_GIAMU</name>
<evidence type="ECO:0000313" key="3">
    <source>
        <dbReference type="Proteomes" id="UP000315496"/>
    </source>
</evidence>
<dbReference type="Gene3D" id="1.25.40.540">
    <property type="entry name" value="TAP42-like family"/>
    <property type="match status" value="1"/>
</dbReference>
<dbReference type="OrthoDB" id="10253933at2759"/>
<dbReference type="AlphaFoldDB" id="A0A4Z1SV34"/>
<protein>
    <submittedName>
        <fullName evidence="2">TAP42-like family protein</fullName>
    </submittedName>
</protein>
<dbReference type="GO" id="GO:0009966">
    <property type="term" value="P:regulation of signal transduction"/>
    <property type="evidence" value="ECO:0007669"/>
    <property type="project" value="InterPro"/>
</dbReference>
<dbReference type="VEuPathDB" id="GiardiaDB:GMRT_16330"/>
<dbReference type="Proteomes" id="UP000315496">
    <property type="component" value="Chromosome 1"/>
</dbReference>
<dbReference type="PANTHER" id="PTHR10933">
    <property type="entry name" value="IMMUNOGLOBULIN-BINDING PROTEIN 1"/>
    <property type="match status" value="1"/>
</dbReference>
<feature type="compositionally biased region" description="Basic and acidic residues" evidence="1">
    <location>
        <begin position="410"/>
        <end position="425"/>
    </location>
</feature>